<feature type="non-terminal residue" evidence="1">
    <location>
        <position position="194"/>
    </location>
</feature>
<accession>G4Z798</accession>
<name>G4Z798_PHYSP</name>
<dbReference type="GeneID" id="20652137"/>
<protein>
    <submittedName>
        <fullName evidence="1">Uncharacterized protein</fullName>
    </submittedName>
</protein>
<proteinExistence type="predicted"/>
<dbReference type="PANTHER" id="PTHR34605:SF3">
    <property type="entry name" value="P CELL-TYPE AGGLUTINATION PROTEIN MAP4-LIKE-RELATED"/>
    <property type="match status" value="1"/>
</dbReference>
<evidence type="ECO:0000313" key="1">
    <source>
        <dbReference type="EMBL" id="EGZ19606.1"/>
    </source>
</evidence>
<feature type="non-terminal residue" evidence="1">
    <location>
        <position position="1"/>
    </location>
</feature>
<dbReference type="Proteomes" id="UP000002640">
    <property type="component" value="Unassembled WGS sequence"/>
</dbReference>
<dbReference type="PANTHER" id="PTHR34605">
    <property type="entry name" value="PHAGE_INTEGRASE DOMAIN-CONTAINING PROTEIN"/>
    <property type="match status" value="1"/>
</dbReference>
<keyword evidence="2" id="KW-1185">Reference proteome</keyword>
<dbReference type="AlphaFoldDB" id="G4Z798"/>
<dbReference type="STRING" id="1094619.G4Z798"/>
<dbReference type="InParanoid" id="G4Z798"/>
<dbReference type="EMBL" id="JH159153">
    <property type="protein sequence ID" value="EGZ19606.1"/>
    <property type="molecule type" value="Genomic_DNA"/>
</dbReference>
<dbReference type="InterPro" id="IPR052925">
    <property type="entry name" value="Phage_Integrase-like_Recomb"/>
</dbReference>
<dbReference type="RefSeq" id="XP_009522323.1">
    <property type="nucleotide sequence ID" value="XM_009524028.1"/>
</dbReference>
<dbReference type="KEGG" id="psoj:PHYSODRAFT_420842"/>
<reference evidence="1 2" key="1">
    <citation type="journal article" date="2006" name="Science">
        <title>Phytophthora genome sequences uncover evolutionary origins and mechanisms of pathogenesis.</title>
        <authorList>
            <person name="Tyler B.M."/>
            <person name="Tripathy S."/>
            <person name="Zhang X."/>
            <person name="Dehal P."/>
            <person name="Jiang R.H."/>
            <person name="Aerts A."/>
            <person name="Arredondo F.D."/>
            <person name="Baxter L."/>
            <person name="Bensasson D."/>
            <person name="Beynon J.L."/>
            <person name="Chapman J."/>
            <person name="Damasceno C.M."/>
            <person name="Dorrance A.E."/>
            <person name="Dou D."/>
            <person name="Dickerman A.W."/>
            <person name="Dubchak I.L."/>
            <person name="Garbelotto M."/>
            <person name="Gijzen M."/>
            <person name="Gordon S.G."/>
            <person name="Govers F."/>
            <person name="Grunwald N.J."/>
            <person name="Huang W."/>
            <person name="Ivors K.L."/>
            <person name="Jones R.W."/>
            <person name="Kamoun S."/>
            <person name="Krampis K."/>
            <person name="Lamour K.H."/>
            <person name="Lee M.K."/>
            <person name="McDonald W.H."/>
            <person name="Medina M."/>
            <person name="Meijer H.J."/>
            <person name="Nordberg E.K."/>
            <person name="Maclean D.J."/>
            <person name="Ospina-Giraldo M.D."/>
            <person name="Morris P.F."/>
            <person name="Phuntumart V."/>
            <person name="Putnam N.H."/>
            <person name="Rash S."/>
            <person name="Rose J.K."/>
            <person name="Sakihama Y."/>
            <person name="Salamov A.A."/>
            <person name="Savidor A."/>
            <person name="Scheuring C.F."/>
            <person name="Smith B.M."/>
            <person name="Sobral B.W."/>
            <person name="Terry A."/>
            <person name="Torto-Alalibo T.A."/>
            <person name="Win J."/>
            <person name="Xu Z."/>
            <person name="Zhang H."/>
            <person name="Grigoriev I.V."/>
            <person name="Rokhsar D.S."/>
            <person name="Boore J.L."/>
        </authorList>
    </citation>
    <scope>NUCLEOTIDE SEQUENCE [LARGE SCALE GENOMIC DNA]</scope>
    <source>
        <strain evidence="1 2">P6497</strain>
    </source>
</reference>
<gene>
    <name evidence="1" type="ORF">PHYSODRAFT_420842</name>
</gene>
<organism evidence="1 2">
    <name type="scientific">Phytophthora sojae (strain P6497)</name>
    <name type="common">Soybean stem and root rot agent</name>
    <name type="synonym">Phytophthora megasperma f. sp. glycines</name>
    <dbReference type="NCBI Taxonomy" id="1094619"/>
    <lineage>
        <taxon>Eukaryota</taxon>
        <taxon>Sar</taxon>
        <taxon>Stramenopiles</taxon>
        <taxon>Oomycota</taxon>
        <taxon>Peronosporomycetes</taxon>
        <taxon>Peronosporales</taxon>
        <taxon>Peronosporaceae</taxon>
        <taxon>Phytophthora</taxon>
    </lineage>
</organism>
<sequence length="194" mass="22024">FSPWLPNDKAQQSYQLALFAVFCWRYGFGRQNQGNSASTILSKISHISWNHQYKHGFSVGLLPGHKLAITGMRRYDRSSARKLPVTVQILRAVHRRLNFSVTHDRVLWGATVLGYFYLLRRSEYLANGRKSQPFAITREDVAVLDDSDKPCTTLAQATKVKIRFRGMKTDQFGEGTTRTLRRSGAGWCCPVQAA</sequence>
<evidence type="ECO:0000313" key="2">
    <source>
        <dbReference type="Proteomes" id="UP000002640"/>
    </source>
</evidence>